<evidence type="ECO:0000313" key="2">
    <source>
        <dbReference type="Proteomes" id="UP000178114"/>
    </source>
</evidence>
<name>A0A1F5X1G3_9BACT</name>
<sequence length="245" mass="27619">MINGLSCDDFAAVFKENIEKRSRTAKGVSDTSTSSKKKKLLKEKTALKEQVAENTECLVKSVAIDSIFYSSIKQPFLKSVTIRALMESWDSVINSGLQEEGAYLDDYLKLCASAKELKKTAGFNYRVNKRYRTWRVSYTKANLDPLQLESAMDFFYGELVSKIELAVNKQISQAELLAYADHMIDGEIHPWADGCGRSATAAVMWLSLLSLDFVFPVFGERSEHYAAIHDLTEHTKYYECCLSGK</sequence>
<organism evidence="1 2">
    <name type="scientific">Candidatus Giovannonibacteria bacterium RIFCSPLOWO2_01_FULL_45_34</name>
    <dbReference type="NCBI Taxonomy" id="1798351"/>
    <lineage>
        <taxon>Bacteria</taxon>
        <taxon>Candidatus Giovannoniibacteriota</taxon>
    </lineage>
</organism>
<reference evidence="1 2" key="1">
    <citation type="journal article" date="2016" name="Nat. Commun.">
        <title>Thousands of microbial genomes shed light on interconnected biogeochemical processes in an aquifer system.</title>
        <authorList>
            <person name="Anantharaman K."/>
            <person name="Brown C.T."/>
            <person name="Hug L.A."/>
            <person name="Sharon I."/>
            <person name="Castelle C.J."/>
            <person name="Probst A.J."/>
            <person name="Thomas B.C."/>
            <person name="Singh A."/>
            <person name="Wilkins M.J."/>
            <person name="Karaoz U."/>
            <person name="Brodie E.L."/>
            <person name="Williams K.H."/>
            <person name="Hubbard S.S."/>
            <person name="Banfield J.F."/>
        </authorList>
    </citation>
    <scope>NUCLEOTIDE SEQUENCE [LARGE SCALE GENOMIC DNA]</scope>
</reference>
<proteinExistence type="predicted"/>
<evidence type="ECO:0000313" key="1">
    <source>
        <dbReference type="EMBL" id="OGF81735.1"/>
    </source>
</evidence>
<dbReference type="AlphaFoldDB" id="A0A1F5X1G3"/>
<accession>A0A1F5X1G3</accession>
<comment type="caution">
    <text evidence="1">The sequence shown here is derived from an EMBL/GenBank/DDBJ whole genome shotgun (WGS) entry which is preliminary data.</text>
</comment>
<gene>
    <name evidence="1" type="ORF">A2930_04010</name>
</gene>
<dbReference type="STRING" id="1798351.A2930_04010"/>
<dbReference type="EMBL" id="MFID01000006">
    <property type="protein sequence ID" value="OGF81735.1"/>
    <property type="molecule type" value="Genomic_DNA"/>
</dbReference>
<protein>
    <recommendedName>
        <fullName evidence="3">Fido domain-containing protein</fullName>
    </recommendedName>
</protein>
<evidence type="ECO:0008006" key="3">
    <source>
        <dbReference type="Google" id="ProtNLM"/>
    </source>
</evidence>
<dbReference type="Proteomes" id="UP000178114">
    <property type="component" value="Unassembled WGS sequence"/>
</dbReference>